<reference evidence="1" key="1">
    <citation type="journal article" date="2019" name="Sci. Rep.">
        <title>Draft genome of Tanacetum cinerariifolium, the natural source of mosquito coil.</title>
        <authorList>
            <person name="Yamashiro T."/>
            <person name="Shiraishi A."/>
            <person name="Satake H."/>
            <person name="Nakayama K."/>
        </authorList>
    </citation>
    <scope>NUCLEOTIDE SEQUENCE</scope>
</reference>
<gene>
    <name evidence="1" type="ORF">Tci_845331</name>
</gene>
<dbReference type="AlphaFoldDB" id="A0A699QWU4"/>
<sequence>MVVLIWICRLETTRKRMCRKFNIQWGRDKAKKKGATLSASSTCGNKKALAKLMVNEYVSRNESYKAIKSSNVEAFLEIKKELELMQQELKMQEIE</sequence>
<evidence type="ECO:0000313" key="1">
    <source>
        <dbReference type="EMBL" id="GFC73361.1"/>
    </source>
</evidence>
<name>A0A699QWU4_TANCI</name>
<dbReference type="EMBL" id="BKCJ011042197">
    <property type="protein sequence ID" value="GFC73361.1"/>
    <property type="molecule type" value="Genomic_DNA"/>
</dbReference>
<organism evidence="1">
    <name type="scientific">Tanacetum cinerariifolium</name>
    <name type="common">Dalmatian daisy</name>
    <name type="synonym">Chrysanthemum cinerariifolium</name>
    <dbReference type="NCBI Taxonomy" id="118510"/>
    <lineage>
        <taxon>Eukaryota</taxon>
        <taxon>Viridiplantae</taxon>
        <taxon>Streptophyta</taxon>
        <taxon>Embryophyta</taxon>
        <taxon>Tracheophyta</taxon>
        <taxon>Spermatophyta</taxon>
        <taxon>Magnoliopsida</taxon>
        <taxon>eudicotyledons</taxon>
        <taxon>Gunneridae</taxon>
        <taxon>Pentapetalae</taxon>
        <taxon>asterids</taxon>
        <taxon>campanulids</taxon>
        <taxon>Asterales</taxon>
        <taxon>Asteraceae</taxon>
        <taxon>Asteroideae</taxon>
        <taxon>Anthemideae</taxon>
        <taxon>Anthemidinae</taxon>
        <taxon>Tanacetum</taxon>
    </lineage>
</organism>
<proteinExistence type="predicted"/>
<protein>
    <submittedName>
        <fullName evidence="1">Uncharacterized protein</fullName>
    </submittedName>
</protein>
<accession>A0A699QWU4</accession>
<comment type="caution">
    <text evidence="1">The sequence shown here is derived from an EMBL/GenBank/DDBJ whole genome shotgun (WGS) entry which is preliminary data.</text>
</comment>